<evidence type="ECO:0000313" key="1">
    <source>
        <dbReference type="EnsemblProtists" id="PYU1_T001318"/>
    </source>
</evidence>
<dbReference type="EMBL" id="GL376626">
    <property type="status" value="NOT_ANNOTATED_CDS"/>
    <property type="molecule type" value="Genomic_DNA"/>
</dbReference>
<protein>
    <submittedName>
        <fullName evidence="1">Uncharacterized protein</fullName>
    </submittedName>
</protein>
<dbReference type="InParanoid" id="K3W8M7"/>
<reference evidence="2" key="1">
    <citation type="journal article" date="2010" name="Genome Biol.">
        <title>Genome sequence of the necrotrophic plant pathogen Pythium ultimum reveals original pathogenicity mechanisms and effector repertoire.</title>
        <authorList>
            <person name="Levesque C.A."/>
            <person name="Brouwer H."/>
            <person name="Cano L."/>
            <person name="Hamilton J.P."/>
            <person name="Holt C."/>
            <person name="Huitema E."/>
            <person name="Raffaele S."/>
            <person name="Robideau G.P."/>
            <person name="Thines M."/>
            <person name="Win J."/>
            <person name="Zerillo M.M."/>
            <person name="Beakes G.W."/>
            <person name="Boore J.L."/>
            <person name="Busam D."/>
            <person name="Dumas B."/>
            <person name="Ferriera S."/>
            <person name="Fuerstenberg S.I."/>
            <person name="Gachon C.M."/>
            <person name="Gaulin E."/>
            <person name="Govers F."/>
            <person name="Grenville-Briggs L."/>
            <person name="Horner N."/>
            <person name="Hostetler J."/>
            <person name="Jiang R.H."/>
            <person name="Johnson J."/>
            <person name="Krajaejun T."/>
            <person name="Lin H."/>
            <person name="Meijer H.J."/>
            <person name="Moore B."/>
            <person name="Morris P."/>
            <person name="Phuntmart V."/>
            <person name="Puiu D."/>
            <person name="Shetty J."/>
            <person name="Stajich J.E."/>
            <person name="Tripathy S."/>
            <person name="Wawra S."/>
            <person name="van West P."/>
            <person name="Whitty B.R."/>
            <person name="Coutinho P.M."/>
            <person name="Henrissat B."/>
            <person name="Martin F."/>
            <person name="Thomas P.D."/>
            <person name="Tyler B.M."/>
            <person name="De Vries R.P."/>
            <person name="Kamoun S."/>
            <person name="Yandell M."/>
            <person name="Tisserat N."/>
            <person name="Buell C.R."/>
        </authorList>
    </citation>
    <scope>NUCLEOTIDE SEQUENCE</scope>
    <source>
        <strain evidence="2">DAOM:BR144</strain>
    </source>
</reference>
<dbReference type="Proteomes" id="UP000019132">
    <property type="component" value="Unassembled WGS sequence"/>
</dbReference>
<reference evidence="2" key="2">
    <citation type="submission" date="2010-04" db="EMBL/GenBank/DDBJ databases">
        <authorList>
            <person name="Buell R."/>
            <person name="Hamilton J."/>
            <person name="Hostetler J."/>
        </authorList>
    </citation>
    <scope>NUCLEOTIDE SEQUENCE [LARGE SCALE GENOMIC DNA]</scope>
    <source>
        <strain evidence="2">DAOM:BR144</strain>
    </source>
</reference>
<keyword evidence="2" id="KW-1185">Reference proteome</keyword>
<dbReference type="VEuPathDB" id="FungiDB:PYU1_G001318"/>
<dbReference type="EnsemblProtists" id="PYU1_T001318">
    <property type="protein sequence ID" value="PYU1_T001318"/>
    <property type="gene ID" value="PYU1_G001318"/>
</dbReference>
<dbReference type="eggNOG" id="ENOG502S8DH">
    <property type="taxonomic scope" value="Eukaryota"/>
</dbReference>
<organism evidence="1 2">
    <name type="scientific">Globisporangium ultimum (strain ATCC 200006 / CBS 805.95 / DAOM BR144)</name>
    <name type="common">Pythium ultimum</name>
    <dbReference type="NCBI Taxonomy" id="431595"/>
    <lineage>
        <taxon>Eukaryota</taxon>
        <taxon>Sar</taxon>
        <taxon>Stramenopiles</taxon>
        <taxon>Oomycota</taxon>
        <taxon>Peronosporomycetes</taxon>
        <taxon>Pythiales</taxon>
        <taxon>Pythiaceae</taxon>
        <taxon>Globisporangium</taxon>
    </lineage>
</organism>
<sequence length="175" mass="19508">MPATLPIPPIRPTNEATEYEQQQQQQQRSVNANAFALRKQFEAKLVSLQRGMEHVQHCRAGDACGSSLCHSTRRLMHTYQSHQCPPAPSATASIHGPAAECKVCKLWDFLMTRRTQMAAIAHLRRPLTQTRDAFGSSSSCRIQATGARRRSASSVHSRIVAAQHEAHHLSARCRF</sequence>
<proteinExistence type="predicted"/>
<evidence type="ECO:0000313" key="2">
    <source>
        <dbReference type="Proteomes" id="UP000019132"/>
    </source>
</evidence>
<reference evidence="1" key="3">
    <citation type="submission" date="2015-02" db="UniProtKB">
        <authorList>
            <consortium name="EnsemblProtists"/>
        </authorList>
    </citation>
    <scope>IDENTIFICATION</scope>
    <source>
        <strain evidence="1">DAOM BR144</strain>
    </source>
</reference>
<accession>K3W8M7</accession>
<name>K3W8M7_GLOUD</name>
<dbReference type="HOGENOM" id="CLU_127948_0_0_1"/>
<dbReference type="AlphaFoldDB" id="K3W8M7"/>